<dbReference type="EC" id="3.1.3.48" evidence="2"/>
<dbReference type="eggNOG" id="COG4464">
    <property type="taxonomic scope" value="Bacteria"/>
</dbReference>
<organism evidence="5 6">
    <name type="scientific">Porphyromonas gulae</name>
    <dbReference type="NCBI Taxonomy" id="111105"/>
    <lineage>
        <taxon>Bacteria</taxon>
        <taxon>Pseudomonadati</taxon>
        <taxon>Bacteroidota</taxon>
        <taxon>Bacteroidia</taxon>
        <taxon>Bacteroidales</taxon>
        <taxon>Porphyromonadaceae</taxon>
        <taxon>Porphyromonas</taxon>
    </lineage>
</organism>
<keyword evidence="3" id="KW-0378">Hydrolase</keyword>
<dbReference type="InterPro" id="IPR016667">
    <property type="entry name" value="Caps_polysacc_synth_CpsB/CapC"/>
</dbReference>
<dbReference type="STRING" id="111105.HR09_03435"/>
<sequence length="249" mass="28403">MFRRKTKQVNPFEQGWFDEMIDMHCHLLPAVDDGSKSIEETLSIIDLLEEIGVKRHIFTPHIMEEYPSNDALFLRARFEDLLAAISPDKASRLRLAAEYMLDATFPDRLAEPLLTLGDRHILVETSYMAPPMGLMGLLADLRLKGLSPVLAHPERYVYMEEKDYVMIKKQGVLFQLNLFSLFGAYSSFVSEKAYALLEAGYYDLIGTDIHHPQPIVRLLSKASLPRDMEGKIKYLVENNARLLSSVAVR</sequence>
<dbReference type="Pfam" id="PF19567">
    <property type="entry name" value="CpsB_CapC"/>
    <property type="match status" value="1"/>
</dbReference>
<evidence type="ECO:0000313" key="6">
    <source>
        <dbReference type="Proteomes" id="UP000030130"/>
    </source>
</evidence>
<protein>
    <recommendedName>
        <fullName evidence="2">protein-tyrosine-phosphatase</fullName>
        <ecNumber evidence="2">3.1.3.48</ecNumber>
    </recommendedName>
</protein>
<evidence type="ECO:0000313" key="5">
    <source>
        <dbReference type="EMBL" id="KGN87545.1"/>
    </source>
</evidence>
<evidence type="ECO:0000256" key="2">
    <source>
        <dbReference type="ARBA" id="ARBA00013064"/>
    </source>
</evidence>
<dbReference type="PANTHER" id="PTHR39181:SF1">
    <property type="entry name" value="TYROSINE-PROTEIN PHOSPHATASE YWQE"/>
    <property type="match status" value="1"/>
</dbReference>
<dbReference type="PANTHER" id="PTHR39181">
    <property type="entry name" value="TYROSINE-PROTEIN PHOSPHATASE YWQE"/>
    <property type="match status" value="1"/>
</dbReference>
<evidence type="ECO:0000256" key="1">
    <source>
        <dbReference type="ARBA" id="ARBA00005750"/>
    </source>
</evidence>
<dbReference type="InterPro" id="IPR016195">
    <property type="entry name" value="Pol/histidinol_Pase-like"/>
</dbReference>
<comment type="caution">
    <text evidence="5">The sequence shown here is derived from an EMBL/GenBank/DDBJ whole genome shotgun (WGS) entry which is preliminary data.</text>
</comment>
<accession>A0A0A2FBW1</accession>
<dbReference type="SUPFAM" id="SSF89550">
    <property type="entry name" value="PHP domain-like"/>
    <property type="match status" value="1"/>
</dbReference>
<evidence type="ECO:0000256" key="3">
    <source>
        <dbReference type="ARBA" id="ARBA00022801"/>
    </source>
</evidence>
<dbReference type="AlphaFoldDB" id="A0A0A2FBW1"/>
<dbReference type="GO" id="GO:0004725">
    <property type="term" value="F:protein tyrosine phosphatase activity"/>
    <property type="evidence" value="ECO:0007669"/>
    <property type="project" value="UniProtKB-EC"/>
</dbReference>
<reference evidence="5 6" key="1">
    <citation type="submission" date="2014-08" db="EMBL/GenBank/DDBJ databases">
        <title>Porphyromonas gulae strain:COT-052_OH1451 Genome sequencing.</title>
        <authorList>
            <person name="Wallis C."/>
            <person name="Deusch O."/>
            <person name="O'Flynn C."/>
            <person name="Davis I."/>
            <person name="Jospin G."/>
            <person name="Darling A.E."/>
            <person name="Coil D.A."/>
            <person name="Alexiev A."/>
            <person name="Horsfall A."/>
            <person name="Kirkwood N."/>
            <person name="Harris S."/>
            <person name="Eisen J.A."/>
        </authorList>
    </citation>
    <scope>NUCLEOTIDE SEQUENCE [LARGE SCALE GENOMIC DNA]</scope>
    <source>
        <strain evidence="6">COT-052 OH1451</strain>
    </source>
</reference>
<dbReference type="Gene3D" id="3.20.20.140">
    <property type="entry name" value="Metal-dependent hydrolases"/>
    <property type="match status" value="1"/>
</dbReference>
<dbReference type="GO" id="GO:0030145">
    <property type="term" value="F:manganese ion binding"/>
    <property type="evidence" value="ECO:0007669"/>
    <property type="project" value="InterPro"/>
</dbReference>
<dbReference type="EMBL" id="JRAI01000011">
    <property type="protein sequence ID" value="KGN87545.1"/>
    <property type="molecule type" value="Genomic_DNA"/>
</dbReference>
<gene>
    <name evidence="5" type="ORF">HR08_01830</name>
</gene>
<evidence type="ECO:0000256" key="4">
    <source>
        <dbReference type="ARBA" id="ARBA00051722"/>
    </source>
</evidence>
<proteinExistence type="inferred from homology"/>
<name>A0A0A2FBW1_9PORP</name>
<comment type="similarity">
    <text evidence="1">Belongs to the metallo-dependent hydrolases superfamily. CpsB/CapC family.</text>
</comment>
<dbReference type="Proteomes" id="UP000030130">
    <property type="component" value="Unassembled WGS sequence"/>
</dbReference>
<dbReference type="PIRSF" id="PIRSF016557">
    <property type="entry name" value="Caps_synth_CpsB"/>
    <property type="match status" value="1"/>
</dbReference>
<comment type="catalytic activity">
    <reaction evidence="4">
        <text>O-phospho-L-tyrosyl-[protein] + H2O = L-tyrosyl-[protein] + phosphate</text>
        <dbReference type="Rhea" id="RHEA:10684"/>
        <dbReference type="Rhea" id="RHEA-COMP:10136"/>
        <dbReference type="Rhea" id="RHEA-COMP:20101"/>
        <dbReference type="ChEBI" id="CHEBI:15377"/>
        <dbReference type="ChEBI" id="CHEBI:43474"/>
        <dbReference type="ChEBI" id="CHEBI:46858"/>
        <dbReference type="ChEBI" id="CHEBI:61978"/>
        <dbReference type="EC" id="3.1.3.48"/>
    </reaction>
</comment>